<protein>
    <recommendedName>
        <fullName evidence="7">Nuclear protein Es2</fullName>
    </recommendedName>
</protein>
<feature type="region of interest" description="Disordered" evidence="4">
    <location>
        <begin position="177"/>
        <end position="222"/>
    </location>
</feature>
<evidence type="ECO:0000313" key="5">
    <source>
        <dbReference type="EMBL" id="PFH31425.1"/>
    </source>
</evidence>
<evidence type="ECO:0008006" key="7">
    <source>
        <dbReference type="Google" id="ProtNLM"/>
    </source>
</evidence>
<comment type="caution">
    <text evidence="5">The sequence shown here is derived from an EMBL/GenBank/DDBJ whole genome shotgun (WGS) entry which is preliminary data.</text>
</comment>
<sequence length="639" mass="69836">MLKLLHALLEAERRRDVHAAVQLLRRIRALTPASVVNRQGAFGTCCGPSPQYTALGTPGLSSSSSAGEAAREQPTSEERVSCSAPSESALPASATRPADTTESPPRRDAENRRARPAESLPSQAGAAGHEREAERDASPSPAYAEADPRRRRGRQGSALLDPEVKENEEIRWKRRRRGDGRYEDSPGPSVSEAGSPLRLRRGPAADDTPVMSSGVSSHARRRSLTRVGRGDDIIVPQGAGKLHRVRTELRLDAFLSRYTSTDNKSFSELVKLEKIEKEKSQRWIDSTQEEHNARMIEIQKKTVTGEHAGQLAVGFFSSRNNLYYKNCDVVDAHRQPYELNRRSGEINNVNTRYCTSERQRQHALYSRQVEKKQHLAATEEQRKALEASAAETPFPREEREKQEEATIKKASDTAVALPGPVSGYGNVDLALRTNEEPQLPTVTWGELLSSPALAQAASPSTPFLQSSIFEPCPVNSYAGVSGQLANTVNLATFKMPDPLPREKALARLQDRASARVREQQLKRQQLVGAAVGQGSPRCRLAAARAAAVVLGRAGRSGRSGSSIGLAAVRRSTGSASRSSEEVQRILRLATGSRDGDMRGSETASRSRRKKTGLHRILTKELQVGVAGSDAHAPHRIHCW</sequence>
<evidence type="ECO:0000256" key="3">
    <source>
        <dbReference type="ARBA" id="ARBA00023242"/>
    </source>
</evidence>
<dbReference type="KEGG" id="bbes:BESB_028600"/>
<feature type="region of interest" description="Disordered" evidence="4">
    <location>
        <begin position="56"/>
        <end position="165"/>
    </location>
</feature>
<feature type="compositionally biased region" description="Basic and acidic residues" evidence="4">
    <location>
        <begin position="104"/>
        <end position="116"/>
    </location>
</feature>
<dbReference type="AlphaFoldDB" id="A0A2A9M0C2"/>
<dbReference type="InterPro" id="IPR019148">
    <property type="entry name" value="Nuclear_protein_DGCR14_ESS-2"/>
</dbReference>
<keyword evidence="3" id="KW-0539">Nucleus</keyword>
<accession>A0A2A9M0C2</accession>
<evidence type="ECO:0000256" key="4">
    <source>
        <dbReference type="SAM" id="MobiDB-lite"/>
    </source>
</evidence>
<feature type="region of interest" description="Disordered" evidence="4">
    <location>
        <begin position="379"/>
        <end position="413"/>
    </location>
</feature>
<name>A0A2A9M0C2_BESBE</name>
<dbReference type="Proteomes" id="UP000224006">
    <property type="component" value="Unassembled WGS sequence"/>
</dbReference>
<dbReference type="GO" id="GO:0071013">
    <property type="term" value="C:catalytic step 2 spliceosome"/>
    <property type="evidence" value="ECO:0007669"/>
    <property type="project" value="TreeGrafter"/>
</dbReference>
<evidence type="ECO:0000313" key="6">
    <source>
        <dbReference type="Proteomes" id="UP000224006"/>
    </source>
</evidence>
<reference evidence="5 6" key="1">
    <citation type="submission" date="2017-09" db="EMBL/GenBank/DDBJ databases">
        <title>Genome sequencing of Besnoitia besnoiti strain Bb-Ger1.</title>
        <authorList>
            <person name="Schares G."/>
            <person name="Venepally P."/>
            <person name="Lorenzi H.A."/>
        </authorList>
    </citation>
    <scope>NUCLEOTIDE SEQUENCE [LARGE SCALE GENOMIC DNA]</scope>
    <source>
        <strain evidence="5 6">Bb-Ger1</strain>
    </source>
</reference>
<dbReference type="STRING" id="94643.A0A2A9M0C2"/>
<feature type="compositionally biased region" description="Basic and acidic residues" evidence="4">
    <location>
        <begin position="128"/>
        <end position="137"/>
    </location>
</feature>
<evidence type="ECO:0000256" key="1">
    <source>
        <dbReference type="ARBA" id="ARBA00004123"/>
    </source>
</evidence>
<feature type="compositionally biased region" description="Basic and acidic residues" evidence="4">
    <location>
        <begin position="394"/>
        <end position="411"/>
    </location>
</feature>
<dbReference type="EMBL" id="NWUJ01000015">
    <property type="protein sequence ID" value="PFH31425.1"/>
    <property type="molecule type" value="Genomic_DNA"/>
</dbReference>
<feature type="compositionally biased region" description="Basic and acidic residues" evidence="4">
    <location>
        <begin position="69"/>
        <end position="80"/>
    </location>
</feature>
<keyword evidence="6" id="KW-1185">Reference proteome</keyword>
<comment type="subcellular location">
    <subcellularLocation>
        <location evidence="1">Nucleus</location>
    </subcellularLocation>
</comment>
<dbReference type="PANTHER" id="PTHR12940">
    <property type="entry name" value="ES-2 PROTEIN - RELATED"/>
    <property type="match status" value="1"/>
</dbReference>
<feature type="region of interest" description="Disordered" evidence="4">
    <location>
        <begin position="589"/>
        <end position="611"/>
    </location>
</feature>
<comment type="similarity">
    <text evidence="2">Belongs to the ESS2 family.</text>
</comment>
<dbReference type="PANTHER" id="PTHR12940:SF0">
    <property type="entry name" value="SPLICING FACTOR ESS-2 HOMOLOG"/>
    <property type="match status" value="1"/>
</dbReference>
<dbReference type="GeneID" id="40307912"/>
<dbReference type="Pfam" id="PF09751">
    <property type="entry name" value="Es2"/>
    <property type="match status" value="1"/>
</dbReference>
<gene>
    <name evidence="5" type="ORF">BESB_028600</name>
</gene>
<dbReference type="OrthoDB" id="19679at2759"/>
<feature type="compositionally biased region" description="Low complexity" evidence="4">
    <location>
        <begin position="81"/>
        <end position="94"/>
    </location>
</feature>
<evidence type="ECO:0000256" key="2">
    <source>
        <dbReference type="ARBA" id="ARBA00009072"/>
    </source>
</evidence>
<dbReference type="RefSeq" id="XP_029215434.1">
    <property type="nucleotide sequence ID" value="XM_029361534.1"/>
</dbReference>
<organism evidence="5 6">
    <name type="scientific">Besnoitia besnoiti</name>
    <name type="common">Apicomplexan protozoan</name>
    <dbReference type="NCBI Taxonomy" id="94643"/>
    <lineage>
        <taxon>Eukaryota</taxon>
        <taxon>Sar</taxon>
        <taxon>Alveolata</taxon>
        <taxon>Apicomplexa</taxon>
        <taxon>Conoidasida</taxon>
        <taxon>Coccidia</taxon>
        <taxon>Eucoccidiorida</taxon>
        <taxon>Eimeriorina</taxon>
        <taxon>Sarcocystidae</taxon>
        <taxon>Besnoitia</taxon>
    </lineage>
</organism>
<dbReference type="VEuPathDB" id="ToxoDB:BESB_028600"/>
<proteinExistence type="inferred from homology"/>